<evidence type="ECO:0000313" key="2">
    <source>
        <dbReference type="Proteomes" id="UP001500426"/>
    </source>
</evidence>
<dbReference type="EMBL" id="BAABCS010000014">
    <property type="protein sequence ID" value="GAA4048946.1"/>
    <property type="molecule type" value="Genomic_DNA"/>
</dbReference>
<proteinExistence type="predicted"/>
<dbReference type="Proteomes" id="UP001500426">
    <property type="component" value="Unassembled WGS sequence"/>
</dbReference>
<sequence>MNLKLYLFVIVNLLIFDNSMGQITLSSFEFDKEKKGPNTIYYNFYNGIQMIEIDYNNYEKARIDYQDMIKPISSIRPRNYGHNTIILRNKNGELLHQYNLRGKTFKSTDFLPSEKCITVSHASRLDANYIAKTNYPFYGKYSFYVTENNKAGIIDTLGTPILEVVYDAILSYGDNYNLNSYVMFDIRNDREDETCFYTIKRDGKWGFKSDKLAIEPKYEELISLKKNVFKIKKSDKYGLINYKEESLIEPIYTDLIYKNDFYLYTKEAIENIDKYTTLYGVIDSNFKIKTQPIYSNLEDIIENYYPSGKYWTCKTDGCGAIDKNGNEISKFKYGSMPQNPYNKYYRTTDYKDSNIRYILNLDFEEIGKNYDLIYDWKNQLFTVKKGTKYGLIDLNNKIVLPCEYDSFWEESRNELGTLIKNKKYGVITSKGIVVIPCKYDYLYFTVDNTIVATLIDTNDKTNRERKVGLLDANGNQMTTFKYDEIETIDYGFYRVRIDTKYGVLNKEGKEITPVKYDEIYRYRNGFCIAKLDFGYGYIDTSGKEITHFYYEKPTDFNYNIEKKLTAKAYLRGKEVIIDENGKVVK</sequence>
<gene>
    <name evidence="1" type="ORF">GCM10022388_13350</name>
</gene>
<dbReference type="Pfam" id="PF14903">
    <property type="entry name" value="WG_beta_rep"/>
    <property type="match status" value="4"/>
</dbReference>
<evidence type="ECO:0008006" key="3">
    <source>
        <dbReference type="Google" id="ProtNLM"/>
    </source>
</evidence>
<accession>A0ABP7UP70</accession>
<dbReference type="PANTHER" id="PTHR37841:SF1">
    <property type="entry name" value="DUF3298 DOMAIN-CONTAINING PROTEIN"/>
    <property type="match status" value="1"/>
</dbReference>
<dbReference type="PANTHER" id="PTHR37841">
    <property type="entry name" value="GLR2918 PROTEIN"/>
    <property type="match status" value="1"/>
</dbReference>
<evidence type="ECO:0000313" key="1">
    <source>
        <dbReference type="EMBL" id="GAA4048946.1"/>
    </source>
</evidence>
<organism evidence="1 2">
    <name type="scientific">Flavobacterium chungnamense</name>
    <dbReference type="NCBI Taxonomy" id="706182"/>
    <lineage>
        <taxon>Bacteria</taxon>
        <taxon>Pseudomonadati</taxon>
        <taxon>Bacteroidota</taxon>
        <taxon>Flavobacteriia</taxon>
        <taxon>Flavobacteriales</taxon>
        <taxon>Flavobacteriaceae</taxon>
        <taxon>Flavobacterium</taxon>
    </lineage>
</organism>
<protein>
    <recommendedName>
        <fullName evidence="3">WG repeat-containing protein</fullName>
    </recommendedName>
</protein>
<dbReference type="InterPro" id="IPR032774">
    <property type="entry name" value="WG_beta_rep"/>
</dbReference>
<keyword evidence="2" id="KW-1185">Reference proteome</keyword>
<reference evidence="2" key="1">
    <citation type="journal article" date="2019" name="Int. J. Syst. Evol. Microbiol.">
        <title>The Global Catalogue of Microorganisms (GCM) 10K type strain sequencing project: providing services to taxonomists for standard genome sequencing and annotation.</title>
        <authorList>
            <consortium name="The Broad Institute Genomics Platform"/>
            <consortium name="The Broad Institute Genome Sequencing Center for Infectious Disease"/>
            <person name="Wu L."/>
            <person name="Ma J."/>
        </authorList>
    </citation>
    <scope>NUCLEOTIDE SEQUENCE [LARGE SCALE GENOMIC DNA]</scope>
    <source>
        <strain evidence="2">JCM 17068</strain>
    </source>
</reference>
<dbReference type="RefSeq" id="WP_345092530.1">
    <property type="nucleotide sequence ID" value="NZ_BAABCS010000014.1"/>
</dbReference>
<comment type="caution">
    <text evidence="1">The sequence shown here is derived from an EMBL/GenBank/DDBJ whole genome shotgun (WGS) entry which is preliminary data.</text>
</comment>
<name>A0ABP7UP70_9FLAO</name>